<dbReference type="PANTHER" id="PTHR31642:SF13">
    <property type="entry name" value="AGMATINE HYDROXYCINNAMOYLTRANSFERASE 1"/>
    <property type="match status" value="1"/>
</dbReference>
<reference evidence="5" key="2">
    <citation type="submission" date="2025-08" db="UniProtKB">
        <authorList>
            <consortium name="RefSeq"/>
        </authorList>
    </citation>
    <scope>IDENTIFICATION</scope>
    <source>
        <tissue evidence="5">Leaf</tissue>
    </source>
</reference>
<dbReference type="OrthoDB" id="671439at2759"/>
<evidence type="ECO:0000313" key="5">
    <source>
        <dbReference type="RefSeq" id="XP_020101630.1"/>
    </source>
</evidence>
<sequence>MNVRVVSTKIIKPVHDHNSPQPIARSITSITLSAFDRVSEDMHIAAIYAFRPPAPSNSAVATGLARVLSHYPEWAGWLGHDENNNPAILLNDKGVKLTEASVDSTFDEAVPLDLSPVHLSLQPSKHGIEELLQVQLTRFACGALVVGYTMHHRVADGHAASQFLVAWGRACRGLEVHRHSSLDRCSLFSPRNPPHVDFEHRGVEFASEEFARCLDYSFKGKIITYKAHFTKEFLKKLKSQATSGAPPRRSYTTVESLVAHLWRAVTIARGLDKNDTTNVRISVNGRTRLRRNVPDDYFGNLILWAYPRTTVKELVSRPLHYVAELIHRAVADVDERYFKSFVDFASSGAVEAEGLVPAPEPKGRDMCRNLDVDSWIRFPLYELDFGGGSPFYFMPSYVPVEGLVNFLPSLVGDGRIEVHVSLFDHNVAAFQQLCYSLDADTRNYVHTHGYGVMSPGYNHNWDQVDKVKEMARL</sequence>
<comment type="similarity">
    <text evidence="1">Belongs to the plant acyltransferase family.</text>
</comment>
<evidence type="ECO:0000256" key="1">
    <source>
        <dbReference type="ARBA" id="ARBA00009861"/>
    </source>
</evidence>
<dbReference type="Proteomes" id="UP000515123">
    <property type="component" value="Linkage group 13"/>
</dbReference>
<dbReference type="FunFam" id="3.30.559.10:FF:000008">
    <property type="entry name" value="Tryptamine hydroxycinnamoyl transferase"/>
    <property type="match status" value="1"/>
</dbReference>
<dbReference type="GO" id="GO:0016747">
    <property type="term" value="F:acyltransferase activity, transferring groups other than amino-acyl groups"/>
    <property type="evidence" value="ECO:0007669"/>
    <property type="project" value="UniProtKB-ARBA"/>
</dbReference>
<name>A0A6P5G8Q4_ANACO</name>
<dbReference type="GeneID" id="109719395"/>
<proteinExistence type="inferred from homology"/>
<evidence type="ECO:0000313" key="4">
    <source>
        <dbReference type="Proteomes" id="UP000515123"/>
    </source>
</evidence>
<dbReference type="Gene3D" id="3.30.559.10">
    <property type="entry name" value="Chloramphenicol acetyltransferase-like domain"/>
    <property type="match status" value="2"/>
</dbReference>
<dbReference type="InterPro" id="IPR023213">
    <property type="entry name" value="CAT-like_dom_sf"/>
</dbReference>
<dbReference type="InterPro" id="IPR050317">
    <property type="entry name" value="Plant_Fungal_Acyltransferase"/>
</dbReference>
<keyword evidence="3" id="KW-0012">Acyltransferase</keyword>
<dbReference type="RefSeq" id="XP_020101630.1">
    <property type="nucleotide sequence ID" value="XM_020246041.1"/>
</dbReference>
<accession>A0A6P5G8Q4</accession>
<organism evidence="4 5">
    <name type="scientific">Ananas comosus</name>
    <name type="common">Pineapple</name>
    <name type="synonym">Ananas ananas</name>
    <dbReference type="NCBI Taxonomy" id="4615"/>
    <lineage>
        <taxon>Eukaryota</taxon>
        <taxon>Viridiplantae</taxon>
        <taxon>Streptophyta</taxon>
        <taxon>Embryophyta</taxon>
        <taxon>Tracheophyta</taxon>
        <taxon>Spermatophyta</taxon>
        <taxon>Magnoliopsida</taxon>
        <taxon>Liliopsida</taxon>
        <taxon>Poales</taxon>
        <taxon>Bromeliaceae</taxon>
        <taxon>Bromelioideae</taxon>
        <taxon>Ananas</taxon>
    </lineage>
</organism>
<keyword evidence="2" id="KW-0808">Transferase</keyword>
<protein>
    <submittedName>
        <fullName evidence="5">Agmatine coumaroyltransferase-2-like isoform X1</fullName>
    </submittedName>
</protein>
<dbReference type="PANTHER" id="PTHR31642">
    <property type="entry name" value="TRICHOTHECENE 3-O-ACETYLTRANSFERASE"/>
    <property type="match status" value="1"/>
</dbReference>
<gene>
    <name evidence="5" type="primary">LOC109719395</name>
</gene>
<evidence type="ECO:0000256" key="2">
    <source>
        <dbReference type="ARBA" id="ARBA00022679"/>
    </source>
</evidence>
<dbReference type="Pfam" id="PF02458">
    <property type="entry name" value="Transferase"/>
    <property type="match status" value="1"/>
</dbReference>
<evidence type="ECO:0000256" key="3">
    <source>
        <dbReference type="ARBA" id="ARBA00023315"/>
    </source>
</evidence>
<reference evidence="4" key="1">
    <citation type="journal article" date="2015" name="Nat. Genet.">
        <title>The pineapple genome and the evolution of CAM photosynthesis.</title>
        <authorList>
            <person name="Ming R."/>
            <person name="VanBuren R."/>
            <person name="Wai C.M."/>
            <person name="Tang H."/>
            <person name="Schatz M.C."/>
            <person name="Bowers J.E."/>
            <person name="Lyons E."/>
            <person name="Wang M.L."/>
            <person name="Chen J."/>
            <person name="Biggers E."/>
            <person name="Zhang J."/>
            <person name="Huang L."/>
            <person name="Zhang L."/>
            <person name="Miao W."/>
            <person name="Zhang J."/>
            <person name="Ye Z."/>
            <person name="Miao C."/>
            <person name="Lin Z."/>
            <person name="Wang H."/>
            <person name="Zhou H."/>
            <person name="Yim W.C."/>
            <person name="Priest H.D."/>
            <person name="Zheng C."/>
            <person name="Woodhouse M."/>
            <person name="Edger P.P."/>
            <person name="Guyot R."/>
            <person name="Guo H.B."/>
            <person name="Guo H."/>
            <person name="Zheng G."/>
            <person name="Singh R."/>
            <person name="Sharma A."/>
            <person name="Min X."/>
            <person name="Zheng Y."/>
            <person name="Lee H."/>
            <person name="Gurtowski J."/>
            <person name="Sedlazeck F.J."/>
            <person name="Harkess A."/>
            <person name="McKain M.R."/>
            <person name="Liao Z."/>
            <person name="Fang J."/>
            <person name="Liu J."/>
            <person name="Zhang X."/>
            <person name="Zhang Q."/>
            <person name="Hu W."/>
            <person name="Qin Y."/>
            <person name="Wang K."/>
            <person name="Chen L.Y."/>
            <person name="Shirley N."/>
            <person name="Lin Y.R."/>
            <person name="Liu L.Y."/>
            <person name="Hernandez A.G."/>
            <person name="Wright C.L."/>
            <person name="Bulone V."/>
            <person name="Tuskan G.A."/>
            <person name="Heath K."/>
            <person name="Zee F."/>
            <person name="Moore P.H."/>
            <person name="Sunkar R."/>
            <person name="Leebens-Mack J.H."/>
            <person name="Mockler T."/>
            <person name="Bennetzen J.L."/>
            <person name="Freeling M."/>
            <person name="Sankoff D."/>
            <person name="Paterson A.H."/>
            <person name="Zhu X."/>
            <person name="Yang X."/>
            <person name="Smith J.A."/>
            <person name="Cushman J.C."/>
            <person name="Paull R.E."/>
            <person name="Yu Q."/>
        </authorList>
    </citation>
    <scope>NUCLEOTIDE SEQUENCE [LARGE SCALE GENOMIC DNA]</scope>
    <source>
        <strain evidence="4">cv. F153</strain>
    </source>
</reference>
<keyword evidence="4" id="KW-1185">Reference proteome</keyword>
<dbReference type="AlphaFoldDB" id="A0A6P5G8Q4"/>